<name>A0A6M0K5C5_9GAMM</name>
<keyword evidence="4" id="KW-1185">Reference proteome</keyword>
<dbReference type="InterPro" id="IPR050298">
    <property type="entry name" value="Gram-neg_bact_OMP"/>
</dbReference>
<sequence>MSSVAAVDPPPQERPTGPAVLEDTPARAREEEAEEDPLTKRQQSIQRAAETTPAKTPAKEPNALSVYGSLRVRYRATPERQGIEDGSSRVGIQGRYQLFPQRWISARGEAGFKLLDEVSALANGNSPSGGRGDSFFPRLHYLSYESPNLFLVLGKTWSVYYKVTSFTDRFAGTGGQAAGTYNAGTDGGRTGTGRADDAIQTRIQLDLLPRLLGFEPLSLNVQVQNGQAIPDAWSAHYGLALGISTLLATTKDFSLGVAYHHAEIPEQSNGGLRALGIHGNAEALAIGARWLDDDWYLGTVFARLRNHETTDQGRYFDGRGWELYAQRRLSGRWWGTLGWNWLQPDGGQPLAGDYRLKYGVVGLRYALKDFERYVYGNLKLESSIDEDGSHLENVLTVGLRWNF</sequence>
<dbReference type="PANTHER" id="PTHR34501">
    <property type="entry name" value="PROTEIN YDDL-RELATED"/>
    <property type="match status" value="1"/>
</dbReference>
<dbReference type="Proteomes" id="UP000483379">
    <property type="component" value="Unassembled WGS sequence"/>
</dbReference>
<dbReference type="RefSeq" id="WP_164456256.1">
    <property type="nucleotide sequence ID" value="NZ_JAAIJQ010000131.1"/>
</dbReference>
<feature type="compositionally biased region" description="Low complexity" evidence="2">
    <location>
        <begin position="48"/>
        <end position="61"/>
    </location>
</feature>
<dbReference type="EMBL" id="JAAIJQ010000131">
    <property type="protein sequence ID" value="NEV64978.1"/>
    <property type="molecule type" value="Genomic_DNA"/>
</dbReference>
<reference evidence="3 4" key="1">
    <citation type="submission" date="2020-02" db="EMBL/GenBank/DDBJ databases">
        <title>Genome sequences of Thiorhodococcus mannitoliphagus and Thiorhodococcus minor, purple sulfur photosynthetic bacteria in the gammaproteobacterial family, Chromatiaceae.</title>
        <authorList>
            <person name="Aviles F.A."/>
            <person name="Meyer T.E."/>
            <person name="Kyndt J.A."/>
        </authorList>
    </citation>
    <scope>NUCLEOTIDE SEQUENCE [LARGE SCALE GENOMIC DNA]</scope>
    <source>
        <strain evidence="3 4">DSM 11518</strain>
    </source>
</reference>
<gene>
    <name evidence="3" type="ORF">G3446_24475</name>
</gene>
<dbReference type="InterPro" id="IPR023614">
    <property type="entry name" value="Porin_dom_sf"/>
</dbReference>
<accession>A0A6M0K5C5</accession>
<dbReference type="Gene3D" id="2.40.160.10">
    <property type="entry name" value="Porin"/>
    <property type="match status" value="1"/>
</dbReference>
<organism evidence="3 4">
    <name type="scientific">Thiorhodococcus minor</name>
    <dbReference type="NCBI Taxonomy" id="57489"/>
    <lineage>
        <taxon>Bacteria</taxon>
        <taxon>Pseudomonadati</taxon>
        <taxon>Pseudomonadota</taxon>
        <taxon>Gammaproteobacteria</taxon>
        <taxon>Chromatiales</taxon>
        <taxon>Chromatiaceae</taxon>
        <taxon>Thiorhodococcus</taxon>
    </lineage>
</organism>
<evidence type="ECO:0000256" key="1">
    <source>
        <dbReference type="ARBA" id="ARBA00022729"/>
    </source>
</evidence>
<dbReference type="PANTHER" id="PTHR34501:SF2">
    <property type="entry name" value="OUTER MEMBRANE PORIN F-RELATED"/>
    <property type="match status" value="1"/>
</dbReference>
<dbReference type="AlphaFoldDB" id="A0A6M0K5C5"/>
<protein>
    <submittedName>
        <fullName evidence="3">Porin</fullName>
    </submittedName>
</protein>
<evidence type="ECO:0000256" key="2">
    <source>
        <dbReference type="SAM" id="MobiDB-lite"/>
    </source>
</evidence>
<evidence type="ECO:0000313" key="3">
    <source>
        <dbReference type="EMBL" id="NEV64978.1"/>
    </source>
</evidence>
<proteinExistence type="predicted"/>
<comment type="caution">
    <text evidence="3">The sequence shown here is derived from an EMBL/GenBank/DDBJ whole genome shotgun (WGS) entry which is preliminary data.</text>
</comment>
<keyword evidence="1" id="KW-0732">Signal</keyword>
<dbReference type="SUPFAM" id="SSF56935">
    <property type="entry name" value="Porins"/>
    <property type="match status" value="1"/>
</dbReference>
<feature type="region of interest" description="Disordered" evidence="2">
    <location>
        <begin position="1"/>
        <end position="61"/>
    </location>
</feature>
<evidence type="ECO:0000313" key="4">
    <source>
        <dbReference type="Proteomes" id="UP000483379"/>
    </source>
</evidence>